<feature type="compositionally biased region" description="Polar residues" evidence="7">
    <location>
        <begin position="103"/>
        <end position="122"/>
    </location>
</feature>
<dbReference type="Gene3D" id="3.30.200.20">
    <property type="entry name" value="Phosphorylase Kinase, domain 1"/>
    <property type="match status" value="1"/>
</dbReference>
<dbReference type="CDD" id="cd14131">
    <property type="entry name" value="PKc_Mps1"/>
    <property type="match status" value="1"/>
</dbReference>
<feature type="compositionally biased region" description="Basic and acidic residues" evidence="7">
    <location>
        <begin position="149"/>
        <end position="160"/>
    </location>
</feature>
<name>A0A0F7SXN1_PHARH</name>
<protein>
    <submittedName>
        <fullName evidence="9">Kinase-like protein</fullName>
    </submittedName>
</protein>
<dbReference type="PROSITE" id="PS00107">
    <property type="entry name" value="PROTEIN_KINASE_ATP"/>
    <property type="match status" value="1"/>
</dbReference>
<keyword evidence="4 9" id="KW-0418">Kinase</keyword>
<dbReference type="PANTHER" id="PTHR22974:SF21">
    <property type="entry name" value="DUAL SPECIFICITY PROTEIN KINASE TTK"/>
    <property type="match status" value="1"/>
</dbReference>
<evidence type="ECO:0000256" key="2">
    <source>
        <dbReference type="ARBA" id="ARBA00022679"/>
    </source>
</evidence>
<evidence type="ECO:0000313" key="9">
    <source>
        <dbReference type="EMBL" id="CED84938.1"/>
    </source>
</evidence>
<evidence type="ECO:0000256" key="6">
    <source>
        <dbReference type="PROSITE-ProRule" id="PRU10141"/>
    </source>
</evidence>
<feature type="compositionally biased region" description="Polar residues" evidence="7">
    <location>
        <begin position="550"/>
        <end position="563"/>
    </location>
</feature>
<feature type="compositionally biased region" description="Low complexity" evidence="7">
    <location>
        <begin position="373"/>
        <end position="412"/>
    </location>
</feature>
<feature type="compositionally biased region" description="Basic and acidic residues" evidence="7">
    <location>
        <begin position="246"/>
        <end position="281"/>
    </location>
</feature>
<feature type="compositionally biased region" description="Low complexity" evidence="7">
    <location>
        <begin position="659"/>
        <end position="675"/>
    </location>
</feature>
<dbReference type="InterPro" id="IPR008271">
    <property type="entry name" value="Ser/Thr_kinase_AS"/>
</dbReference>
<sequence>MLDLKSMGFNFNYGSPVKPSASSTGVAVTATSSGSSSVAIASSSAHISQAGASRPLSPSSQSANPSYSRPNPISLSSSSPPDRLPIGSTVDSTPSLYGGSRTLAPNHTASTPLLSNLSSASVLGSGRPSGLTARTIGRVASVPYPSAGRDVKSSLDRDDHDDQSEPYPKASSVSPPSTLPRNLSPPPRMPHRTPSAKPSFRPPPAHTSSHEDRPLQTPSLTSRSLLSSASESTRRARLLGPPIRLTYEEAKLQREKAEKEEEEERLEREREASERERDPSRGDLGGVQEEDEGQSIADIDRQSFSTASTSTDPDRERKPLRFAKDLDLRERERTSGLSKSSTLPSQMTVPSMYTRTPPQLSGEPDKNRITPLSSSSTASTNHHNAPSPLSSASSLSFRLTSSSAMSSSTPPSGLNPSYSQPTDYQVLSSGDIQSNTDDSPSAAASASHRSTSTTSKQNHLYRSSGEELNRLKSSSPQLTSTSIQPSSDAHSTADMAHSSSSESNPNPYRQAQPNYTPVSLPGRQLYSPPIPPFHSSSENKENHLDLLGASSISSAPQDNPSNKRNTRSISDHYQAPTPPKVSTSLIEIDIPPQTNLRNNAPPGGNGQMGRYASGLGQTYQIPIGGPEDDSNRALYPSDNNPQRAATAPPGASHQHHLHQQQQPTHTHTPHAYSHPQHQHPHSHQPQASAPPSNMMLHGRANSGIASQGYYDTSMPIPGGSTSTIMQNGGTNTVMQHSQQQQYGQMGPPTLMQPGGTRQGMMPLPGEKKERYLEVNGRSYQKLCQIGRGGSSKVFKALNEKKDVVAIKKVALDRLDAEAIRNYQNEIDLLKKLRGHEKVIRLDDEETTRSGSGKPKAIFVVMEFGEADFSKLLEEQKGKRLNMNFVGFFWLQMLECVQIVHDHGIIHTDLKPANFVLVRGCLKIIDFGISHKIEGDTVHVRRDNQIGTVNYMSPESVQKSNGEPRIVLGKPTDVWALGCILYQMIYGHLPFSDFTNHPAKIAAICNPRHQIPYPTISVPRMPSSSTTSVLGPNASGSNSASIDTKTLASPVDPLAIEVMKACHMRDEKMRPTIGELIEHDFLKPWKRTLATNSSAPPVNKMDMLPPECTSISFNVLEQLVTFVRSKPTATAEDAFRKLKEVHAEYWANH</sequence>
<keyword evidence="1" id="KW-0723">Serine/threonine-protein kinase</keyword>
<keyword evidence="3 6" id="KW-0547">Nucleotide-binding</keyword>
<feature type="region of interest" description="Disordered" evidence="7">
    <location>
        <begin position="43"/>
        <end position="699"/>
    </location>
</feature>
<feature type="compositionally biased region" description="Low complexity" evidence="7">
    <location>
        <begin position="219"/>
        <end position="231"/>
    </location>
</feature>
<dbReference type="GO" id="GO:0000776">
    <property type="term" value="C:kinetochore"/>
    <property type="evidence" value="ECO:0007669"/>
    <property type="project" value="TreeGrafter"/>
</dbReference>
<accession>A0A0F7SXN1</accession>
<dbReference type="Gene3D" id="1.10.510.10">
    <property type="entry name" value="Transferase(Phosphotransferase) domain 1"/>
    <property type="match status" value="1"/>
</dbReference>
<dbReference type="InterPro" id="IPR017441">
    <property type="entry name" value="Protein_kinase_ATP_BS"/>
</dbReference>
<dbReference type="GO" id="GO:0004712">
    <property type="term" value="F:protein serine/threonine/tyrosine kinase activity"/>
    <property type="evidence" value="ECO:0007669"/>
    <property type="project" value="TreeGrafter"/>
</dbReference>
<evidence type="ECO:0000256" key="3">
    <source>
        <dbReference type="ARBA" id="ARBA00022741"/>
    </source>
</evidence>
<dbReference type="GO" id="GO:0033316">
    <property type="term" value="P:meiotic spindle assembly checkpoint signaling"/>
    <property type="evidence" value="ECO:0007669"/>
    <property type="project" value="TreeGrafter"/>
</dbReference>
<dbReference type="AlphaFoldDB" id="A0A0F7SXN1"/>
<dbReference type="EMBL" id="LN483332">
    <property type="protein sequence ID" value="CED84938.1"/>
    <property type="molecule type" value="Genomic_DNA"/>
</dbReference>
<feature type="compositionally biased region" description="Low complexity" evidence="7">
    <location>
        <begin position="683"/>
        <end position="692"/>
    </location>
</feature>
<feature type="compositionally biased region" description="Polar residues" evidence="7">
    <location>
        <begin position="335"/>
        <end position="359"/>
    </location>
</feature>
<dbReference type="PANTHER" id="PTHR22974">
    <property type="entry name" value="MIXED LINEAGE PROTEIN KINASE"/>
    <property type="match status" value="1"/>
</dbReference>
<feature type="compositionally biased region" description="Polar residues" evidence="7">
    <location>
        <begin position="171"/>
        <end position="181"/>
    </location>
</feature>
<evidence type="ECO:0000256" key="1">
    <source>
        <dbReference type="ARBA" id="ARBA00022527"/>
    </source>
</evidence>
<dbReference type="Pfam" id="PF00069">
    <property type="entry name" value="Pkinase"/>
    <property type="match status" value="1"/>
</dbReference>
<dbReference type="SUPFAM" id="SSF56112">
    <property type="entry name" value="Protein kinase-like (PK-like)"/>
    <property type="match status" value="1"/>
</dbReference>
<feature type="region of interest" description="Disordered" evidence="7">
    <location>
        <begin position="1021"/>
        <end position="1043"/>
    </location>
</feature>
<dbReference type="GO" id="GO:0005524">
    <property type="term" value="F:ATP binding"/>
    <property type="evidence" value="ECO:0007669"/>
    <property type="project" value="UniProtKB-UniRule"/>
</dbReference>
<dbReference type="PROSITE" id="PS50011">
    <property type="entry name" value="PROTEIN_KINASE_DOM"/>
    <property type="match status" value="1"/>
</dbReference>
<dbReference type="GO" id="GO:0004674">
    <property type="term" value="F:protein serine/threonine kinase activity"/>
    <property type="evidence" value="ECO:0007669"/>
    <property type="project" value="UniProtKB-KW"/>
</dbReference>
<dbReference type="GO" id="GO:0098813">
    <property type="term" value="P:nuclear chromosome segregation"/>
    <property type="evidence" value="ECO:0007669"/>
    <property type="project" value="UniProtKB-ARBA"/>
</dbReference>
<feature type="domain" description="Protein kinase" evidence="8">
    <location>
        <begin position="779"/>
        <end position="1081"/>
    </location>
</feature>
<organism evidence="9">
    <name type="scientific">Phaffia rhodozyma</name>
    <name type="common">Yeast</name>
    <name type="synonym">Xanthophyllomyces dendrorhous</name>
    <dbReference type="NCBI Taxonomy" id="264483"/>
    <lineage>
        <taxon>Eukaryota</taxon>
        <taxon>Fungi</taxon>
        <taxon>Dikarya</taxon>
        <taxon>Basidiomycota</taxon>
        <taxon>Agaricomycotina</taxon>
        <taxon>Tremellomycetes</taxon>
        <taxon>Cystofilobasidiales</taxon>
        <taxon>Mrakiaceae</taxon>
        <taxon>Phaffia</taxon>
    </lineage>
</organism>
<keyword evidence="2" id="KW-0808">Transferase</keyword>
<evidence type="ECO:0000256" key="7">
    <source>
        <dbReference type="SAM" id="MobiDB-lite"/>
    </source>
</evidence>
<dbReference type="InterPro" id="IPR011009">
    <property type="entry name" value="Kinase-like_dom_sf"/>
</dbReference>
<dbReference type="InterPro" id="IPR000719">
    <property type="entry name" value="Prot_kinase_dom"/>
</dbReference>
<dbReference type="InterPro" id="IPR027084">
    <property type="entry name" value="Mps1_cat"/>
</dbReference>
<proteinExistence type="predicted"/>
<dbReference type="SMART" id="SM00220">
    <property type="entry name" value="S_TKc"/>
    <property type="match status" value="1"/>
</dbReference>
<feature type="compositionally biased region" description="Polar residues" evidence="7">
    <location>
        <begin position="414"/>
        <end position="433"/>
    </location>
</feature>
<feature type="compositionally biased region" description="Polar residues" evidence="7">
    <location>
        <begin position="471"/>
        <end position="490"/>
    </location>
</feature>
<dbReference type="GO" id="GO:0034501">
    <property type="term" value="P:protein localization to kinetochore"/>
    <property type="evidence" value="ECO:0007669"/>
    <property type="project" value="TreeGrafter"/>
</dbReference>
<feature type="compositionally biased region" description="Low complexity" evidence="7">
    <location>
        <begin position="43"/>
        <end position="86"/>
    </location>
</feature>
<feature type="binding site" evidence="6">
    <location>
        <position position="808"/>
    </location>
    <ligand>
        <name>ATP</name>
        <dbReference type="ChEBI" id="CHEBI:30616"/>
    </ligand>
</feature>
<reference evidence="9" key="1">
    <citation type="submission" date="2014-08" db="EMBL/GenBank/DDBJ databases">
        <authorList>
            <person name="Sharma Rahul"/>
            <person name="Thines Marco"/>
        </authorList>
    </citation>
    <scope>NUCLEOTIDE SEQUENCE</scope>
</reference>
<dbReference type="PROSITE" id="PS00108">
    <property type="entry name" value="PROTEIN_KINASE_ST"/>
    <property type="match status" value="1"/>
</dbReference>
<dbReference type="FunFam" id="3.30.200.20:FF:000131">
    <property type="entry name" value="Dual specificity protein kinase TTK"/>
    <property type="match status" value="1"/>
</dbReference>
<evidence type="ECO:0000259" key="8">
    <source>
        <dbReference type="PROSITE" id="PS50011"/>
    </source>
</evidence>
<feature type="compositionally biased region" description="Basic and acidic residues" evidence="7">
    <location>
        <begin position="312"/>
        <end position="334"/>
    </location>
</feature>
<keyword evidence="5 6" id="KW-0067">ATP-binding</keyword>
<evidence type="ECO:0000256" key="4">
    <source>
        <dbReference type="ARBA" id="ARBA00022777"/>
    </source>
</evidence>
<feature type="compositionally biased region" description="Low complexity" evidence="7">
    <location>
        <begin position="434"/>
        <end position="455"/>
    </location>
</feature>
<dbReference type="GO" id="GO:0005634">
    <property type="term" value="C:nucleus"/>
    <property type="evidence" value="ECO:0007669"/>
    <property type="project" value="TreeGrafter"/>
</dbReference>
<dbReference type="GO" id="GO:0007094">
    <property type="term" value="P:mitotic spindle assembly checkpoint signaling"/>
    <property type="evidence" value="ECO:0007669"/>
    <property type="project" value="TreeGrafter"/>
</dbReference>
<feature type="compositionally biased region" description="Polar residues" evidence="7">
    <location>
        <begin position="497"/>
        <end position="517"/>
    </location>
</feature>
<evidence type="ECO:0000256" key="5">
    <source>
        <dbReference type="ARBA" id="ARBA00022840"/>
    </source>
</evidence>
<feature type="compositionally biased region" description="Polar residues" evidence="7">
    <location>
        <begin position="302"/>
        <end position="311"/>
    </location>
</feature>